<evidence type="ECO:0000259" key="1">
    <source>
        <dbReference type="Pfam" id="PF00535"/>
    </source>
</evidence>
<reference evidence="3" key="2">
    <citation type="submission" date="2011-02" db="EMBL/GenBank/DDBJ databases">
        <title>The complete genome of Pedobacter saltans DSM 12145.</title>
        <authorList>
            <consortium name="US DOE Joint Genome Institute (JGI-PGF)"/>
            <person name="Lucas S."/>
            <person name="Copeland A."/>
            <person name="Lapidus A."/>
            <person name="Bruce D."/>
            <person name="Goodwin L."/>
            <person name="Pitluck S."/>
            <person name="Kyrpides N."/>
            <person name="Mavromatis K."/>
            <person name="Pagani I."/>
            <person name="Ivanova N."/>
            <person name="Ovchinnikova G."/>
            <person name="Lu M."/>
            <person name="Detter J.C."/>
            <person name="Han C."/>
            <person name="Land M."/>
            <person name="Hauser L."/>
            <person name="Markowitz V."/>
            <person name="Cheng J.-F."/>
            <person name="Hugenholtz P."/>
            <person name="Woyke T."/>
            <person name="Wu D."/>
            <person name="Tindall B."/>
            <person name="Pomrenke H.G."/>
            <person name="Brambilla E."/>
            <person name="Klenk H.-P."/>
            <person name="Eisen J.A."/>
        </authorList>
    </citation>
    <scope>NUCLEOTIDE SEQUENCE [LARGE SCALE GENOMIC DNA]</scope>
    <source>
        <strain evidence="3">ATCC 51119 / DSM 12145 / JCM 21818 / LMG 10337 / NBRC 100064 / NCIMB 13643</strain>
    </source>
</reference>
<evidence type="ECO:0000313" key="2">
    <source>
        <dbReference type="EMBL" id="ADY52866.1"/>
    </source>
</evidence>
<dbReference type="EMBL" id="CP002545">
    <property type="protein sequence ID" value="ADY52866.1"/>
    <property type="molecule type" value="Genomic_DNA"/>
</dbReference>
<dbReference type="GO" id="GO:0016758">
    <property type="term" value="F:hexosyltransferase activity"/>
    <property type="evidence" value="ECO:0007669"/>
    <property type="project" value="UniProtKB-ARBA"/>
</dbReference>
<dbReference type="Pfam" id="PF00535">
    <property type="entry name" value="Glycos_transf_2"/>
    <property type="match status" value="1"/>
</dbReference>
<dbReference type="InterPro" id="IPR001173">
    <property type="entry name" value="Glyco_trans_2-like"/>
</dbReference>
<dbReference type="InterPro" id="IPR029044">
    <property type="entry name" value="Nucleotide-diphossugar_trans"/>
</dbReference>
<keyword evidence="2" id="KW-0808">Transferase</keyword>
<name>F0SD80_PSESL</name>
<accession>F0SD80</accession>
<sequence length="288" mass="34464">MSFFPKISIVTPNYNQEKHLEQTILSVINQGYPNLEYIIIDGGSTDNSLDIIHKYSELLTYWVSEKDKGMYDALQKGFNQCTGDIMGWINSDDFLLPNSLFVIAKIFNEHKNIKWLTGSSTSCNENNQFVVSQSPRIWSKFHFYLDDYQWISQESTFWKKELWYKSGAYIETSLHYAGDFELWLRFFRHEKLYSVIAPFGCFRFRKYNQISLNYIKEYHKEARGLISKELVNKSKFDLYFLKIYNRLTKPRTAFFKNVPFLKSIYYKIMDFPLLLRYNRATDSFDYYK</sequence>
<dbReference type="Gene3D" id="3.90.550.10">
    <property type="entry name" value="Spore Coat Polysaccharide Biosynthesis Protein SpsA, Chain A"/>
    <property type="match status" value="1"/>
</dbReference>
<evidence type="ECO:0000313" key="3">
    <source>
        <dbReference type="Proteomes" id="UP000000310"/>
    </source>
</evidence>
<dbReference type="Proteomes" id="UP000000310">
    <property type="component" value="Chromosome"/>
</dbReference>
<proteinExistence type="predicted"/>
<dbReference type="AlphaFoldDB" id="F0SD80"/>
<dbReference type="OrthoDB" id="9788101at2"/>
<protein>
    <submittedName>
        <fullName evidence="2">Glycosyl transferase family 2</fullName>
    </submittedName>
</protein>
<dbReference type="HOGENOM" id="CLU_025996_21_0_10"/>
<dbReference type="STRING" id="762903.Pedsa_2318"/>
<dbReference type="PANTHER" id="PTHR22916:SF65">
    <property type="entry name" value="SLR1065 PROTEIN"/>
    <property type="match status" value="1"/>
</dbReference>
<dbReference type="PANTHER" id="PTHR22916">
    <property type="entry name" value="GLYCOSYLTRANSFERASE"/>
    <property type="match status" value="1"/>
</dbReference>
<dbReference type="KEGG" id="psn:Pedsa_2318"/>
<feature type="domain" description="Glycosyltransferase 2-like" evidence="1">
    <location>
        <begin position="8"/>
        <end position="143"/>
    </location>
</feature>
<dbReference type="RefSeq" id="WP_013633352.1">
    <property type="nucleotide sequence ID" value="NC_015177.1"/>
</dbReference>
<keyword evidence="3" id="KW-1185">Reference proteome</keyword>
<organism evidence="2 3">
    <name type="scientific">Pseudopedobacter saltans (strain ATCC 51119 / DSM 12145 / JCM 21818 / CCUG 39354 / LMG 10337 / NBRC 100064 / NCIMB 13643)</name>
    <name type="common">Pedobacter saltans</name>
    <dbReference type="NCBI Taxonomy" id="762903"/>
    <lineage>
        <taxon>Bacteria</taxon>
        <taxon>Pseudomonadati</taxon>
        <taxon>Bacteroidota</taxon>
        <taxon>Sphingobacteriia</taxon>
        <taxon>Sphingobacteriales</taxon>
        <taxon>Sphingobacteriaceae</taxon>
        <taxon>Pseudopedobacter</taxon>
    </lineage>
</organism>
<dbReference type="CDD" id="cd06433">
    <property type="entry name" value="GT_2_WfgS_like"/>
    <property type="match status" value="1"/>
</dbReference>
<gene>
    <name evidence="2" type="ordered locus">Pedsa_2318</name>
</gene>
<dbReference type="SUPFAM" id="SSF53448">
    <property type="entry name" value="Nucleotide-diphospho-sugar transferases"/>
    <property type="match status" value="1"/>
</dbReference>
<reference evidence="2 3" key="1">
    <citation type="journal article" date="2011" name="Stand. Genomic Sci.">
        <title>Complete genome sequence of the gliding, heparinolytic Pedobacter saltans type strain (113).</title>
        <authorList>
            <person name="Liolios K."/>
            <person name="Sikorski J."/>
            <person name="Lu M."/>
            <person name="Nolan M."/>
            <person name="Lapidus A."/>
            <person name="Lucas S."/>
            <person name="Hammon N."/>
            <person name="Deshpande S."/>
            <person name="Cheng J.F."/>
            <person name="Tapia R."/>
            <person name="Han C."/>
            <person name="Goodwin L."/>
            <person name="Pitluck S."/>
            <person name="Huntemann M."/>
            <person name="Ivanova N."/>
            <person name="Pagani I."/>
            <person name="Mavromatis K."/>
            <person name="Ovchinikova G."/>
            <person name="Pati A."/>
            <person name="Chen A."/>
            <person name="Palaniappan K."/>
            <person name="Land M."/>
            <person name="Hauser L."/>
            <person name="Brambilla E.M."/>
            <person name="Kotsyurbenko O."/>
            <person name="Rohde M."/>
            <person name="Tindall B.J."/>
            <person name="Abt B."/>
            <person name="Goker M."/>
            <person name="Detter J.C."/>
            <person name="Woyke T."/>
            <person name="Bristow J."/>
            <person name="Eisen J.A."/>
            <person name="Markowitz V."/>
            <person name="Hugenholtz P."/>
            <person name="Klenk H.P."/>
            <person name="Kyrpides N.C."/>
        </authorList>
    </citation>
    <scope>NUCLEOTIDE SEQUENCE [LARGE SCALE GENOMIC DNA]</scope>
    <source>
        <strain evidence="3">ATCC 51119 / DSM 12145 / JCM 21818 / LMG 10337 / NBRC 100064 / NCIMB 13643</strain>
    </source>
</reference>
<dbReference type="eggNOG" id="COG1216">
    <property type="taxonomic scope" value="Bacteria"/>
</dbReference>